<organism evidence="2 3">
    <name type="scientific">Eiseniibacteriota bacterium</name>
    <dbReference type="NCBI Taxonomy" id="2212470"/>
    <lineage>
        <taxon>Bacteria</taxon>
        <taxon>Candidatus Eiseniibacteriota</taxon>
    </lineage>
</organism>
<dbReference type="Proteomes" id="UP000580839">
    <property type="component" value="Unassembled WGS sequence"/>
</dbReference>
<dbReference type="EMBL" id="JABFRW010000182">
    <property type="protein sequence ID" value="NOT35241.1"/>
    <property type="molecule type" value="Genomic_DNA"/>
</dbReference>
<gene>
    <name evidence="2" type="ORF">HOP12_13930</name>
</gene>
<name>A0A849SLD7_UNCEI</name>
<evidence type="ECO:0008006" key="4">
    <source>
        <dbReference type="Google" id="ProtNLM"/>
    </source>
</evidence>
<evidence type="ECO:0000313" key="3">
    <source>
        <dbReference type="Proteomes" id="UP000580839"/>
    </source>
</evidence>
<reference evidence="2 3" key="1">
    <citation type="submission" date="2020-04" db="EMBL/GenBank/DDBJ databases">
        <title>Metagenomic profiling of ammonia- and methane-oxidizing microorganisms in a Dutch drinking water treatment plant.</title>
        <authorList>
            <person name="Poghosyan L."/>
            <person name="Leucker S."/>
        </authorList>
    </citation>
    <scope>NUCLEOTIDE SEQUENCE [LARGE SCALE GENOMIC DNA]</scope>
    <source>
        <strain evidence="2">S-RSF-IL-03</strain>
    </source>
</reference>
<accession>A0A849SLD7</accession>
<dbReference type="AlphaFoldDB" id="A0A849SLD7"/>
<evidence type="ECO:0000256" key="1">
    <source>
        <dbReference type="SAM" id="SignalP"/>
    </source>
</evidence>
<sequence>MKRKIGAALLAGLLGVASFASIAGAQCVPGQLLDWDEGFAYETAYNPLTFISSLGSNATVVGKLVGLCGPLSGFDASDPTKEYTFVFTALSSNGTVGPQAVGSSTRWTTTYAGGTFAVYEDTTPDAPTAATLPASPPNVDVPSKYSDGTVILSGTLSNFRTQIVLNGGQYISSMLGNFVITGGSASGGALSGTGSGLLQGTWCPNGAGATGLCALPTGFSAVSNGKFDVPPTSVLESTWGAIKAIYR</sequence>
<protein>
    <recommendedName>
        <fullName evidence="4">PEP-CTERM sorting domain-containing protein</fullName>
    </recommendedName>
</protein>
<keyword evidence="1" id="KW-0732">Signal</keyword>
<feature type="chain" id="PRO_5032935191" description="PEP-CTERM sorting domain-containing protein" evidence="1">
    <location>
        <begin position="26"/>
        <end position="247"/>
    </location>
</feature>
<comment type="caution">
    <text evidence="2">The sequence shown here is derived from an EMBL/GenBank/DDBJ whole genome shotgun (WGS) entry which is preliminary data.</text>
</comment>
<proteinExistence type="predicted"/>
<evidence type="ECO:0000313" key="2">
    <source>
        <dbReference type="EMBL" id="NOT35241.1"/>
    </source>
</evidence>
<feature type="signal peptide" evidence="1">
    <location>
        <begin position="1"/>
        <end position="25"/>
    </location>
</feature>